<protein>
    <submittedName>
        <fullName evidence="15">Iron complex outermembrane receptor protein</fullName>
    </submittedName>
</protein>
<gene>
    <name evidence="15" type="ORF">FHS48_000404</name>
</gene>
<feature type="domain" description="TonB-dependent receptor plug" evidence="14">
    <location>
        <begin position="18"/>
        <end position="123"/>
    </location>
</feature>
<dbReference type="GO" id="GO:0009279">
    <property type="term" value="C:cell outer membrane"/>
    <property type="evidence" value="ECO:0007669"/>
    <property type="project" value="UniProtKB-SubCell"/>
</dbReference>
<evidence type="ECO:0000313" key="16">
    <source>
        <dbReference type="Proteomes" id="UP000544872"/>
    </source>
</evidence>
<keyword evidence="5 11" id="KW-0812">Transmembrane</keyword>
<dbReference type="Pfam" id="PF07715">
    <property type="entry name" value="Plug"/>
    <property type="match status" value="1"/>
</dbReference>
<dbReference type="EMBL" id="JACIIX010000001">
    <property type="protein sequence ID" value="MBB6209023.1"/>
    <property type="molecule type" value="Genomic_DNA"/>
</dbReference>
<dbReference type="PANTHER" id="PTHR32552:SF81">
    <property type="entry name" value="TONB-DEPENDENT OUTER MEMBRANE RECEPTOR"/>
    <property type="match status" value="1"/>
</dbReference>
<evidence type="ECO:0000256" key="4">
    <source>
        <dbReference type="ARBA" id="ARBA00022496"/>
    </source>
</evidence>
<feature type="domain" description="TonB-dependent receptor-like beta-barrel" evidence="13">
    <location>
        <begin position="203"/>
        <end position="637"/>
    </location>
</feature>
<keyword evidence="8 12" id="KW-0798">TonB box</keyword>
<evidence type="ECO:0000256" key="5">
    <source>
        <dbReference type="ARBA" id="ARBA00022692"/>
    </source>
</evidence>
<evidence type="ECO:0000256" key="2">
    <source>
        <dbReference type="ARBA" id="ARBA00022448"/>
    </source>
</evidence>
<dbReference type="InterPro" id="IPR036942">
    <property type="entry name" value="Beta-barrel_TonB_sf"/>
</dbReference>
<evidence type="ECO:0000256" key="9">
    <source>
        <dbReference type="ARBA" id="ARBA00023136"/>
    </source>
</evidence>
<evidence type="ECO:0000256" key="7">
    <source>
        <dbReference type="ARBA" id="ARBA00023065"/>
    </source>
</evidence>
<name>A0A7W9ZD55_NOVIT</name>
<dbReference type="AlphaFoldDB" id="A0A7W9ZD55"/>
<dbReference type="InterPro" id="IPR012910">
    <property type="entry name" value="Plug_dom"/>
</dbReference>
<comment type="similarity">
    <text evidence="11 12">Belongs to the TonB-dependent receptor family.</text>
</comment>
<dbReference type="GO" id="GO:0006826">
    <property type="term" value="P:iron ion transport"/>
    <property type="evidence" value="ECO:0007669"/>
    <property type="project" value="UniProtKB-KW"/>
</dbReference>
<evidence type="ECO:0000313" key="15">
    <source>
        <dbReference type="EMBL" id="MBB6209023.1"/>
    </source>
</evidence>
<evidence type="ECO:0000256" key="6">
    <source>
        <dbReference type="ARBA" id="ARBA00023004"/>
    </source>
</evidence>
<dbReference type="InterPro" id="IPR039426">
    <property type="entry name" value="TonB-dep_rcpt-like"/>
</dbReference>
<dbReference type="Gene3D" id="2.40.170.20">
    <property type="entry name" value="TonB-dependent receptor, beta-barrel domain"/>
    <property type="match status" value="1"/>
</dbReference>
<evidence type="ECO:0000259" key="13">
    <source>
        <dbReference type="Pfam" id="PF00593"/>
    </source>
</evidence>
<dbReference type="RefSeq" id="WP_184260779.1">
    <property type="nucleotide sequence ID" value="NZ_JACIIX010000001.1"/>
</dbReference>
<evidence type="ECO:0000256" key="12">
    <source>
        <dbReference type="RuleBase" id="RU003357"/>
    </source>
</evidence>
<evidence type="ECO:0000256" key="3">
    <source>
        <dbReference type="ARBA" id="ARBA00022452"/>
    </source>
</evidence>
<evidence type="ECO:0000259" key="14">
    <source>
        <dbReference type="Pfam" id="PF07715"/>
    </source>
</evidence>
<keyword evidence="9 11" id="KW-0472">Membrane</keyword>
<sequence>MALPEVTVSARRTPELAQETPVAVTTVSGEALDRGRGSSFEDVARLSPSTVFSPQGGPFTIRGVGSMGMDGGIDRQLGVGLFLDDVYVGRPGAFPTLLTDVGRVEVIRGPQTTLYGKNTIGGAVTVVTPDAGAEPAASVDLRLGTGNERAVRGSVSTPLANGNVRARASFASTQRDGYIDNRTTGGKDADTGTYSGRIGVTSFAGEDTTLRLTADYERDADDGGIPFVPLSVAKKRESILDAPAKRSADRGGAALKVDHDLPGATLTSISAFRGFQWDMVLDGDFSATPMLLQGQDERQWQVSQEVKLASVSPAVRSAGDLRWQAGLFYLHEDFKGSQTYDMASVSQEDASRNALDVTTETFSAFGDLGYAVTPAVEVSAGLRYTRDIKDGTATVSSPSGNNFFGTPATASGRRTDDALSPEVGLTWTVSPQVMAYGKVSRGFKAGGISQFLEAGGKANSYDPETSWSYEIGSKTDWADGRLTVNVAAFYTDWKNQQARVAVNPALPTLRVIDNAAAATSYGAELEAAARLNEEVTLTLGYGWLRAQYDTFRVAATGADYSGHQTPFSPRHTLTADLAWQHPVGAGLTLFASTTPTLRSSYTFDPEGAYRQPAAFTVNAEAGVKGEGWSLSLWGRNLTDETVLKGYFRSNGQDYGVAEDGAAVGLTAKAVW</sequence>
<keyword evidence="15" id="KW-0675">Receptor</keyword>
<dbReference type="InterPro" id="IPR000531">
    <property type="entry name" value="Beta-barrel_TonB"/>
</dbReference>
<dbReference type="PROSITE" id="PS52016">
    <property type="entry name" value="TONB_DEPENDENT_REC_3"/>
    <property type="match status" value="1"/>
</dbReference>
<keyword evidence="16" id="KW-1185">Reference proteome</keyword>
<keyword evidence="2 11" id="KW-0813">Transport</keyword>
<comment type="subcellular location">
    <subcellularLocation>
        <location evidence="1 11">Cell outer membrane</location>
        <topology evidence="1 11">Multi-pass membrane protein</topology>
    </subcellularLocation>
</comment>
<evidence type="ECO:0000256" key="11">
    <source>
        <dbReference type="PROSITE-ProRule" id="PRU01360"/>
    </source>
</evidence>
<dbReference type="Pfam" id="PF00593">
    <property type="entry name" value="TonB_dep_Rec_b-barrel"/>
    <property type="match status" value="1"/>
</dbReference>
<evidence type="ECO:0000256" key="1">
    <source>
        <dbReference type="ARBA" id="ARBA00004571"/>
    </source>
</evidence>
<organism evidence="15 16">
    <name type="scientific">Novispirillum itersonii</name>
    <name type="common">Aquaspirillum itersonii</name>
    <dbReference type="NCBI Taxonomy" id="189"/>
    <lineage>
        <taxon>Bacteria</taxon>
        <taxon>Pseudomonadati</taxon>
        <taxon>Pseudomonadota</taxon>
        <taxon>Alphaproteobacteria</taxon>
        <taxon>Rhodospirillales</taxon>
        <taxon>Novispirillaceae</taxon>
        <taxon>Novispirillum</taxon>
    </lineage>
</organism>
<comment type="caution">
    <text evidence="15">The sequence shown here is derived from an EMBL/GenBank/DDBJ whole genome shotgun (WGS) entry which is preliminary data.</text>
</comment>
<dbReference type="PANTHER" id="PTHR32552">
    <property type="entry name" value="FERRICHROME IRON RECEPTOR-RELATED"/>
    <property type="match status" value="1"/>
</dbReference>
<reference evidence="15 16" key="1">
    <citation type="submission" date="2020-08" db="EMBL/GenBank/DDBJ databases">
        <title>Genomic Encyclopedia of Type Strains, Phase IV (KMG-IV): sequencing the most valuable type-strain genomes for metagenomic binning, comparative biology and taxonomic classification.</title>
        <authorList>
            <person name="Goeker M."/>
        </authorList>
    </citation>
    <scope>NUCLEOTIDE SEQUENCE [LARGE SCALE GENOMIC DNA]</scope>
    <source>
        <strain evidence="15 16">DSM 11590</strain>
    </source>
</reference>
<keyword evidence="10 11" id="KW-0998">Cell outer membrane</keyword>
<evidence type="ECO:0000256" key="10">
    <source>
        <dbReference type="ARBA" id="ARBA00023237"/>
    </source>
</evidence>
<keyword evidence="7" id="KW-0406">Ion transport</keyword>
<keyword evidence="4" id="KW-0410">Iron transport</keyword>
<keyword evidence="3 11" id="KW-1134">Transmembrane beta strand</keyword>
<proteinExistence type="inferred from homology"/>
<keyword evidence="6" id="KW-0408">Iron</keyword>
<dbReference type="Proteomes" id="UP000544872">
    <property type="component" value="Unassembled WGS sequence"/>
</dbReference>
<dbReference type="SUPFAM" id="SSF56935">
    <property type="entry name" value="Porins"/>
    <property type="match status" value="1"/>
</dbReference>
<accession>A0A7W9ZD55</accession>
<evidence type="ECO:0000256" key="8">
    <source>
        <dbReference type="ARBA" id="ARBA00023077"/>
    </source>
</evidence>